<proteinExistence type="predicted"/>
<feature type="region of interest" description="Disordered" evidence="1">
    <location>
        <begin position="78"/>
        <end position="102"/>
    </location>
</feature>
<reference evidence="2" key="1">
    <citation type="submission" date="2021-02" db="EMBL/GenBank/DDBJ databases">
        <authorList>
            <person name="Dougan E. K."/>
            <person name="Rhodes N."/>
            <person name="Thang M."/>
            <person name="Chan C."/>
        </authorList>
    </citation>
    <scope>NUCLEOTIDE SEQUENCE</scope>
</reference>
<dbReference type="AlphaFoldDB" id="A0A812UR98"/>
<keyword evidence="3" id="KW-1185">Reference proteome</keyword>
<gene>
    <name evidence="2" type="ORF">SNEC2469_LOCUS17058</name>
</gene>
<dbReference type="OrthoDB" id="408764at2759"/>
<evidence type="ECO:0000313" key="3">
    <source>
        <dbReference type="Proteomes" id="UP000601435"/>
    </source>
</evidence>
<dbReference type="Proteomes" id="UP000601435">
    <property type="component" value="Unassembled WGS sequence"/>
</dbReference>
<feature type="region of interest" description="Disordered" evidence="1">
    <location>
        <begin position="1"/>
        <end position="22"/>
    </location>
</feature>
<evidence type="ECO:0000256" key="1">
    <source>
        <dbReference type="SAM" id="MobiDB-lite"/>
    </source>
</evidence>
<dbReference type="EMBL" id="CAJNJA010028026">
    <property type="protein sequence ID" value="CAE7591251.1"/>
    <property type="molecule type" value="Genomic_DNA"/>
</dbReference>
<feature type="compositionally biased region" description="Polar residues" evidence="1">
    <location>
        <begin position="1"/>
        <end position="19"/>
    </location>
</feature>
<sequence>MATSVCSQTVPPRQLSSQDADALRSRNSKKIAFVDQAISRGEALGSLGKLDAAVWEEALNKHRLQAARVGIAIRPQTFSKPDRGAEEVAEEQSSTASPDQKADLTPLKRMYVRTEKGVRGVFEICLVPEENSIEGYRCIWRCSDVWELQRKGVSFKRTMWQNRGA</sequence>
<accession>A0A812UR98</accession>
<evidence type="ECO:0000313" key="2">
    <source>
        <dbReference type="EMBL" id="CAE7591251.1"/>
    </source>
</evidence>
<organism evidence="2 3">
    <name type="scientific">Symbiodinium necroappetens</name>
    <dbReference type="NCBI Taxonomy" id="1628268"/>
    <lineage>
        <taxon>Eukaryota</taxon>
        <taxon>Sar</taxon>
        <taxon>Alveolata</taxon>
        <taxon>Dinophyceae</taxon>
        <taxon>Suessiales</taxon>
        <taxon>Symbiodiniaceae</taxon>
        <taxon>Symbiodinium</taxon>
    </lineage>
</organism>
<comment type="caution">
    <text evidence="2">The sequence shown here is derived from an EMBL/GenBank/DDBJ whole genome shotgun (WGS) entry which is preliminary data.</text>
</comment>
<name>A0A812UR98_9DINO</name>
<protein>
    <submittedName>
        <fullName evidence="2">Uncharacterized protein</fullName>
    </submittedName>
</protein>